<evidence type="ECO:0000256" key="5">
    <source>
        <dbReference type="ARBA" id="ARBA00034115"/>
    </source>
</evidence>
<dbReference type="CDD" id="cd00622">
    <property type="entry name" value="PLPDE_III_ODC"/>
    <property type="match status" value="1"/>
</dbReference>
<dbReference type="InterPro" id="IPR009006">
    <property type="entry name" value="Ala_racemase/Decarboxylase_C"/>
</dbReference>
<dbReference type="GO" id="GO:0005737">
    <property type="term" value="C:cytoplasm"/>
    <property type="evidence" value="ECO:0007669"/>
    <property type="project" value="TreeGrafter"/>
</dbReference>
<sequence>MTCCTMAPPDLNLPGPSRYADQSITIDNFCKSFAPMAAPYVALPHQQRLRADTPPLDDELDFIKPFDGHKPIYHGGFDSQLKRVLENIDIHGCEANGENAFFVANLSEVYRQHLRWMRALPRIVPFYAVKCNPDPYVLQLLAALGTGFDCASNGEIEAVLKLGINPARIIYANPCKAASFVRHAAAHNVGLTTFDNMDELDKMKRYHPSCKLVVRILTDDSKSACQLGLKFGAPLDSVPRLLQRARELELDVVGVSFHVGSGCYDPDSFKDAVYRARCAFEMGKEAGYTFDLLDVGGGFGHDNFEMVAGVLGPAIDNYFPDEDFAPGGKEVVGKANGLRIIAEPGRFYVHSAFALATNIIAARRGEPSPAAPDVEAAASTKPQVMYYQNDGLYGSFNCVIFDHVTVYPKVLTLGYEYAYEPTISSPGVAAIGADDSVEQKDAKTLQLCSVWGPTCDSIDCVRDLVQLPKGLKVGDWLVYENMGAYTICAASTFNGIRRSEIRYTMGEGEDAEVVRQLMLQ</sequence>
<dbReference type="EMBL" id="LK056676">
    <property type="protein sequence ID" value="CDU24605.1"/>
    <property type="molecule type" value="Genomic_DNA"/>
</dbReference>
<dbReference type="Gene3D" id="2.40.37.10">
    <property type="entry name" value="Lyase, Ornithine Decarboxylase, Chain A, domain 1"/>
    <property type="match status" value="1"/>
</dbReference>
<comment type="cofactor">
    <cofactor evidence="1 9">
        <name>pyridoxal 5'-phosphate</name>
        <dbReference type="ChEBI" id="CHEBI:597326"/>
    </cofactor>
</comment>
<dbReference type="InterPro" id="IPR000183">
    <property type="entry name" value="Orn/DAP/Arg_de-COase"/>
</dbReference>
<dbReference type="Gene3D" id="3.20.20.10">
    <property type="entry name" value="Alanine racemase"/>
    <property type="match status" value="1"/>
</dbReference>
<reference evidence="13" key="1">
    <citation type="submission" date="2014-06" db="EMBL/GenBank/DDBJ databases">
        <authorList>
            <person name="Berkman P.J."/>
        </authorList>
    </citation>
    <scope>NUCLEOTIDE SEQUENCE [LARGE SCALE GENOMIC DNA]</scope>
</reference>
<feature type="modified residue" description="N6-(pyridoxal phosphate)lysine" evidence="9">
    <location>
        <position position="130"/>
    </location>
</feature>
<reference evidence="11" key="2">
    <citation type="submission" date="2014-06" db="EMBL/GenBank/DDBJ databases">
        <authorList>
            <person name="Berkman J.Paul."/>
        </authorList>
    </citation>
    <scope>NUCLEOTIDE SEQUENCE [LARGE SCALE GENOMIC DNA]</scope>
</reference>
<dbReference type="EMBL" id="CCFA01001263">
    <property type="protein sequence ID" value="CDR99576.1"/>
    <property type="molecule type" value="Genomic_DNA"/>
</dbReference>
<dbReference type="GO" id="GO:0033387">
    <property type="term" value="P:putrescine biosynthetic process from arginine, via ornithine"/>
    <property type="evidence" value="ECO:0007669"/>
    <property type="project" value="TreeGrafter"/>
</dbReference>
<evidence type="ECO:0000256" key="6">
    <source>
        <dbReference type="ARBA" id="ARBA00034138"/>
    </source>
</evidence>
<comment type="catalytic activity">
    <reaction evidence="8">
        <text>L-ornithine + H(+) = putrescine + CO2</text>
        <dbReference type="Rhea" id="RHEA:22964"/>
        <dbReference type="ChEBI" id="CHEBI:15378"/>
        <dbReference type="ChEBI" id="CHEBI:16526"/>
        <dbReference type="ChEBI" id="CHEBI:46911"/>
        <dbReference type="ChEBI" id="CHEBI:326268"/>
        <dbReference type="EC" id="4.1.1.17"/>
    </reaction>
</comment>
<reference evidence="12" key="3">
    <citation type="submission" date="2014-06" db="EMBL/GenBank/DDBJ databases">
        <authorList>
            <person name="Ju J."/>
            <person name="Zhang J."/>
        </authorList>
    </citation>
    <scope>NUCLEOTIDE SEQUENCE</scope>
    <source>
        <strain evidence="12">SscI8</strain>
    </source>
</reference>
<evidence type="ECO:0000256" key="3">
    <source>
        <dbReference type="ARBA" id="ARBA00022898"/>
    </source>
</evidence>
<dbReference type="PRINTS" id="PR01182">
    <property type="entry name" value="ORNDCRBXLASE"/>
</dbReference>
<dbReference type="OrthoDB" id="5034579at2759"/>
<keyword evidence="3 9" id="KW-0663">Pyridoxal phosphate</keyword>
<dbReference type="PRINTS" id="PR01179">
    <property type="entry name" value="ODADCRBXLASE"/>
</dbReference>
<dbReference type="InterPro" id="IPR002433">
    <property type="entry name" value="Orn_de-COase"/>
</dbReference>
<dbReference type="SUPFAM" id="SSF51419">
    <property type="entry name" value="PLP-binding barrel"/>
    <property type="match status" value="1"/>
</dbReference>
<evidence type="ECO:0000256" key="7">
    <source>
        <dbReference type="ARBA" id="ARBA00046672"/>
    </source>
</evidence>
<comment type="similarity">
    <text evidence="2">Belongs to the Orn/Lys/Arg decarboxylase class-II family.</text>
</comment>
<dbReference type="Pfam" id="PF02784">
    <property type="entry name" value="Orn_Arg_deC_N"/>
    <property type="match status" value="1"/>
</dbReference>
<dbReference type="PROSITE" id="PS00878">
    <property type="entry name" value="ODR_DC_2_1"/>
    <property type="match status" value="1"/>
</dbReference>
<evidence type="ECO:0000256" key="8">
    <source>
        <dbReference type="ARBA" id="ARBA00049127"/>
    </source>
</evidence>
<dbReference type="PANTHER" id="PTHR11482:SF6">
    <property type="entry name" value="ORNITHINE DECARBOXYLASE 1-RELATED"/>
    <property type="match status" value="1"/>
</dbReference>
<comment type="pathway">
    <text evidence="5">Amine and polyamine biosynthesis; putrescine biosynthesis via L-ornithine pathway; putrescine from L-ornithine: step 1/1.</text>
</comment>
<dbReference type="InterPro" id="IPR022644">
    <property type="entry name" value="De-COase2_N"/>
</dbReference>
<dbReference type="GO" id="GO:0004586">
    <property type="term" value="F:ornithine decarboxylase activity"/>
    <property type="evidence" value="ECO:0007669"/>
    <property type="project" value="UniProtKB-EC"/>
</dbReference>
<evidence type="ECO:0000256" key="1">
    <source>
        <dbReference type="ARBA" id="ARBA00001933"/>
    </source>
</evidence>
<dbReference type="InterPro" id="IPR022653">
    <property type="entry name" value="De-COase2_pyr-phos_BS"/>
</dbReference>
<dbReference type="InterPro" id="IPR029066">
    <property type="entry name" value="PLP-binding_barrel"/>
</dbReference>
<feature type="active site" description="Proton donor" evidence="9">
    <location>
        <position position="455"/>
    </location>
</feature>
<dbReference type="SUPFAM" id="SSF50621">
    <property type="entry name" value="Alanine racemase C-terminal domain-like"/>
    <property type="match status" value="1"/>
</dbReference>
<evidence type="ECO:0000256" key="2">
    <source>
        <dbReference type="ARBA" id="ARBA00008872"/>
    </source>
</evidence>
<evidence type="ECO:0000256" key="4">
    <source>
        <dbReference type="ARBA" id="ARBA00023239"/>
    </source>
</evidence>
<dbReference type="STRING" id="49012.A0A0F7RSM2"/>
<protein>
    <recommendedName>
        <fullName evidence="6">ornithine decarboxylase</fullName>
        <ecNumber evidence="6">4.1.1.17</ecNumber>
    </recommendedName>
</protein>
<feature type="domain" description="Orn/DAP/Arg decarboxylase 2 N-terminal" evidence="10">
    <location>
        <begin position="107"/>
        <end position="349"/>
    </location>
</feature>
<evidence type="ECO:0000313" key="11">
    <source>
        <dbReference type="EMBL" id="CDR99576.1"/>
    </source>
</evidence>
<dbReference type="FunFam" id="3.20.20.10:FF:000005">
    <property type="entry name" value="Ornithine decarboxylase"/>
    <property type="match status" value="1"/>
</dbReference>
<evidence type="ECO:0000313" key="13">
    <source>
        <dbReference type="Proteomes" id="UP000242770"/>
    </source>
</evidence>
<organism evidence="11 13">
    <name type="scientific">Sporisorium scitamineum</name>
    <dbReference type="NCBI Taxonomy" id="49012"/>
    <lineage>
        <taxon>Eukaryota</taxon>
        <taxon>Fungi</taxon>
        <taxon>Dikarya</taxon>
        <taxon>Basidiomycota</taxon>
        <taxon>Ustilaginomycotina</taxon>
        <taxon>Ustilaginomycetes</taxon>
        <taxon>Ustilaginales</taxon>
        <taxon>Ustilaginaceae</taxon>
        <taxon>Sporisorium</taxon>
    </lineage>
</organism>
<evidence type="ECO:0000259" key="10">
    <source>
        <dbReference type="Pfam" id="PF02784"/>
    </source>
</evidence>
<dbReference type="AlphaFoldDB" id="A0A0F7RSM2"/>
<evidence type="ECO:0000256" key="9">
    <source>
        <dbReference type="PIRSR" id="PIRSR600183-50"/>
    </source>
</evidence>
<name>A0A0F7RSM2_9BASI</name>
<dbReference type="PANTHER" id="PTHR11482">
    <property type="entry name" value="ARGININE/DIAMINOPIMELATE/ORNITHINE DECARBOXYLASE"/>
    <property type="match status" value="1"/>
</dbReference>
<proteinExistence type="inferred from homology"/>
<keyword evidence="4" id="KW-0456">Lyase</keyword>
<gene>
    <name evidence="11" type="primary">SSCI24320.1</name>
    <name evidence="12" type="ORF">SPSC_04106</name>
</gene>
<dbReference type="Proteomes" id="UP000242770">
    <property type="component" value="Unassembled WGS sequence"/>
</dbReference>
<accession>A0A0F7RSM2</accession>
<evidence type="ECO:0000313" key="12">
    <source>
        <dbReference type="EMBL" id="CDU24605.1"/>
    </source>
</evidence>
<keyword evidence="13" id="KW-1185">Reference proteome</keyword>
<comment type="subunit">
    <text evidence="7">Homodimer. Only the dimer is catalytically active, as the active sites are constructed of residues from both monomers.</text>
</comment>
<dbReference type="EC" id="4.1.1.17" evidence="6"/>